<comment type="caution">
    <text evidence="1">The sequence shown here is derived from an EMBL/GenBank/DDBJ whole genome shotgun (WGS) entry which is preliminary data.</text>
</comment>
<accession>A0ABR4A0S2</accession>
<evidence type="ECO:0000313" key="2">
    <source>
        <dbReference type="Proteomes" id="UP001590950"/>
    </source>
</evidence>
<gene>
    <name evidence="1" type="ORF">N7G274_007804</name>
</gene>
<name>A0ABR4A0S2_9LECA</name>
<keyword evidence="2" id="KW-1185">Reference proteome</keyword>
<dbReference type="Proteomes" id="UP001590950">
    <property type="component" value="Unassembled WGS sequence"/>
</dbReference>
<proteinExistence type="predicted"/>
<organism evidence="1 2">
    <name type="scientific">Stereocaulon virgatum</name>
    <dbReference type="NCBI Taxonomy" id="373712"/>
    <lineage>
        <taxon>Eukaryota</taxon>
        <taxon>Fungi</taxon>
        <taxon>Dikarya</taxon>
        <taxon>Ascomycota</taxon>
        <taxon>Pezizomycotina</taxon>
        <taxon>Lecanoromycetes</taxon>
        <taxon>OSLEUM clade</taxon>
        <taxon>Lecanoromycetidae</taxon>
        <taxon>Lecanorales</taxon>
        <taxon>Lecanorineae</taxon>
        <taxon>Stereocaulaceae</taxon>
        <taxon>Stereocaulon</taxon>
    </lineage>
</organism>
<evidence type="ECO:0000313" key="1">
    <source>
        <dbReference type="EMBL" id="KAL2039532.1"/>
    </source>
</evidence>
<sequence length="130" mass="14715">MKAEENIEPAQIAKTSSVQEQKHLISSHLTPPSLSLIPLDFFSPPLAIWEVPGNPPGTHTRSLISHAEKCSLTMEVDILLASHHTCRTPQLCSKPTCMQPLDLHNLIPWKKKKERLTLRQYHQTYSLQCT</sequence>
<reference evidence="1 2" key="1">
    <citation type="submission" date="2024-09" db="EMBL/GenBank/DDBJ databases">
        <title>Rethinking Asexuality: The Enigmatic Case of Functional Sexual Genes in Lepraria (Stereocaulaceae).</title>
        <authorList>
            <person name="Doellman M."/>
            <person name="Sun Y."/>
            <person name="Barcenas-Pena A."/>
            <person name="Lumbsch H.T."/>
            <person name="Grewe F."/>
        </authorList>
    </citation>
    <scope>NUCLEOTIDE SEQUENCE [LARGE SCALE GENOMIC DNA]</scope>
    <source>
        <strain evidence="1 2">Mercado 3170</strain>
    </source>
</reference>
<protein>
    <submittedName>
        <fullName evidence="1">Uncharacterized protein</fullName>
    </submittedName>
</protein>
<dbReference type="EMBL" id="JBEFKJ010000025">
    <property type="protein sequence ID" value="KAL2039532.1"/>
    <property type="molecule type" value="Genomic_DNA"/>
</dbReference>